<evidence type="ECO:0000313" key="2">
    <source>
        <dbReference type="EMBL" id="TNC47305.1"/>
    </source>
</evidence>
<reference evidence="2 3" key="1">
    <citation type="submission" date="2019-06" db="EMBL/GenBank/DDBJ databases">
        <title>YIM 131921 draft genome.</title>
        <authorList>
            <person name="Jiang L."/>
        </authorList>
    </citation>
    <scope>NUCLEOTIDE SEQUENCE [LARGE SCALE GENOMIC DNA]</scope>
    <source>
        <strain evidence="2 3">YIM 131921</strain>
    </source>
</reference>
<keyword evidence="1" id="KW-1133">Transmembrane helix</keyword>
<comment type="caution">
    <text evidence="2">The sequence shown here is derived from an EMBL/GenBank/DDBJ whole genome shotgun (WGS) entry which is preliminary data.</text>
</comment>
<organism evidence="2 3">
    <name type="scientific">Rubellimicrobium rubrum</name>
    <dbReference type="NCBI Taxonomy" id="2585369"/>
    <lineage>
        <taxon>Bacteria</taxon>
        <taxon>Pseudomonadati</taxon>
        <taxon>Pseudomonadota</taxon>
        <taxon>Alphaproteobacteria</taxon>
        <taxon>Rhodobacterales</taxon>
        <taxon>Roseobacteraceae</taxon>
        <taxon>Rubellimicrobium</taxon>
    </lineage>
</organism>
<protein>
    <submittedName>
        <fullName evidence="2">Uncharacterized protein</fullName>
    </submittedName>
</protein>
<sequence>MFSIMAVAGSGYVVAGEEVGPAMAQGAQLACLVGNWFVLLALVVALLIPRRFCPTAPVPAH</sequence>
<proteinExistence type="predicted"/>
<gene>
    <name evidence="2" type="ORF">FHG66_17075</name>
</gene>
<evidence type="ECO:0000313" key="3">
    <source>
        <dbReference type="Proteomes" id="UP000305887"/>
    </source>
</evidence>
<accession>A0A5C4MT64</accession>
<dbReference type="EMBL" id="VDFU01000027">
    <property type="protein sequence ID" value="TNC47305.1"/>
    <property type="molecule type" value="Genomic_DNA"/>
</dbReference>
<dbReference type="Proteomes" id="UP000305887">
    <property type="component" value="Unassembled WGS sequence"/>
</dbReference>
<dbReference type="AlphaFoldDB" id="A0A5C4MT64"/>
<feature type="transmembrane region" description="Helical" evidence="1">
    <location>
        <begin position="25"/>
        <end position="48"/>
    </location>
</feature>
<keyword evidence="3" id="KW-1185">Reference proteome</keyword>
<dbReference type="RefSeq" id="WP_139078261.1">
    <property type="nucleotide sequence ID" value="NZ_VDFU01000027.1"/>
</dbReference>
<evidence type="ECO:0000256" key="1">
    <source>
        <dbReference type="SAM" id="Phobius"/>
    </source>
</evidence>
<name>A0A5C4MT64_9RHOB</name>
<keyword evidence="1" id="KW-0472">Membrane</keyword>
<keyword evidence="1" id="KW-0812">Transmembrane</keyword>